<evidence type="ECO:0000256" key="2">
    <source>
        <dbReference type="ARBA" id="ARBA00022803"/>
    </source>
</evidence>
<reference evidence="4" key="1">
    <citation type="submission" date="2021-02" db="EMBL/GenBank/DDBJ databases">
        <authorList>
            <person name="Han P."/>
        </authorList>
    </citation>
    <scope>NUCLEOTIDE SEQUENCE</scope>
    <source>
        <strain evidence="4">Nitrosomonas nitrosa 18-3D</strain>
    </source>
</reference>
<dbReference type="Proteomes" id="UP000601736">
    <property type="component" value="Unassembled WGS sequence"/>
</dbReference>
<dbReference type="PANTHER" id="PTHR45586:SF16">
    <property type="entry name" value="DOMAIN PROTEIN, PUTATIVE-RELATED"/>
    <property type="match status" value="1"/>
</dbReference>
<dbReference type="PROSITE" id="PS51257">
    <property type="entry name" value="PROKAR_LIPOPROTEIN"/>
    <property type="match status" value="1"/>
</dbReference>
<evidence type="ECO:0000313" key="5">
    <source>
        <dbReference type="Proteomes" id="UP000601736"/>
    </source>
</evidence>
<comment type="caution">
    <text evidence="4">The sequence shown here is derived from an EMBL/GenBank/DDBJ whole genome shotgun (WGS) entry which is preliminary data.</text>
</comment>
<evidence type="ECO:0000256" key="1">
    <source>
        <dbReference type="ARBA" id="ARBA00022737"/>
    </source>
</evidence>
<evidence type="ECO:0000313" key="4">
    <source>
        <dbReference type="EMBL" id="CAE6495798.1"/>
    </source>
</evidence>
<feature type="repeat" description="TPR" evidence="3">
    <location>
        <begin position="187"/>
        <end position="220"/>
    </location>
</feature>
<accession>A0A8H8Z017</accession>
<dbReference type="Pfam" id="PF13432">
    <property type="entry name" value="TPR_16"/>
    <property type="match status" value="2"/>
</dbReference>
<protein>
    <submittedName>
        <fullName evidence="4">Tetratricopeptide repeat-containing protein</fullName>
    </submittedName>
</protein>
<evidence type="ECO:0000256" key="3">
    <source>
        <dbReference type="PROSITE-ProRule" id="PRU00339"/>
    </source>
</evidence>
<feature type="repeat" description="TPR" evidence="3">
    <location>
        <begin position="527"/>
        <end position="560"/>
    </location>
</feature>
<sequence>MNFRMYWIWLLLALAGCMQLPKVEGPQGADFAGKTQKGQSLVPKQELTSEILFDFLLGETALQRDNLDVAVESYTRLAKKTRDPRIAERATDIALRARRSDEAEQAVVLWIELEPDAINARQAAAALFVSIGKLEKARPHLEKLLSSDRSAADKGFMHLSRLLSRHSDKNATLKLMRQLATPYPDLPEAHFAVSQAAWSANQLELALQAMKRALALRPDWEIAAIHQGRILQKIANAEAMAFYENYLAKYPKANDMRIAYVRMLMSEKNFASARDQFEKLMVENPFNADIALAVGLLSLELNDIAGAEENFKKALDLGYEDPDNIYFNLGRIYEVTQQTEKAMEFYRQVSGGERYLLAQIRYAVLLLRKEGIGSARHHLHQLSPENDQQYAQLILAEAQLLREVNAHDEVFNLLDKGLSKIPDHPDLLYDRALAADKIGMFDITERDLRKLIELRPDNAHAYNALGYSLAERGLRLPEALALIKKAVELAPDDPYIMDSLGWVYYRMGKLNEGLNYLNLAFASRPDPEIAAHLGEVLWAKGAREDAEKIWRSALEANPGNEVLLDTMKRLMQE</sequence>
<dbReference type="SUPFAM" id="SSF48452">
    <property type="entry name" value="TPR-like"/>
    <property type="match status" value="2"/>
</dbReference>
<organism evidence="4 5">
    <name type="scientific">Nitrosomonas nitrosa</name>
    <dbReference type="NCBI Taxonomy" id="52442"/>
    <lineage>
        <taxon>Bacteria</taxon>
        <taxon>Pseudomonadati</taxon>
        <taxon>Pseudomonadota</taxon>
        <taxon>Betaproteobacteria</taxon>
        <taxon>Nitrosomonadales</taxon>
        <taxon>Nitrosomonadaceae</taxon>
        <taxon>Nitrosomonas</taxon>
    </lineage>
</organism>
<proteinExistence type="predicted"/>
<dbReference type="AlphaFoldDB" id="A0A8H8Z017"/>
<dbReference type="InterPro" id="IPR011990">
    <property type="entry name" value="TPR-like_helical_dom_sf"/>
</dbReference>
<keyword evidence="1" id="KW-0677">Repeat</keyword>
<dbReference type="InterPro" id="IPR051012">
    <property type="entry name" value="CellSynth/LPSAsmb/PSIAsmb"/>
</dbReference>
<dbReference type="Pfam" id="PF13181">
    <property type="entry name" value="TPR_8"/>
    <property type="match status" value="1"/>
</dbReference>
<dbReference type="OrthoDB" id="9766710at2"/>
<dbReference type="SMART" id="SM00028">
    <property type="entry name" value="TPR"/>
    <property type="match status" value="7"/>
</dbReference>
<dbReference type="PANTHER" id="PTHR45586">
    <property type="entry name" value="TPR REPEAT-CONTAINING PROTEIN PA4667"/>
    <property type="match status" value="1"/>
</dbReference>
<gene>
    <name evidence="4" type="ORF">NMYAN_140050</name>
</gene>
<dbReference type="PROSITE" id="PS50005">
    <property type="entry name" value="TPR"/>
    <property type="match status" value="2"/>
</dbReference>
<dbReference type="InterPro" id="IPR019734">
    <property type="entry name" value="TPR_rpt"/>
</dbReference>
<name>A0A8H8Z017_9PROT</name>
<keyword evidence="2 3" id="KW-0802">TPR repeat</keyword>
<dbReference type="Gene3D" id="1.25.40.10">
    <property type="entry name" value="Tetratricopeptide repeat domain"/>
    <property type="match status" value="2"/>
</dbReference>
<dbReference type="EMBL" id="CAJNAP010000006">
    <property type="protein sequence ID" value="CAE6495798.1"/>
    <property type="molecule type" value="Genomic_DNA"/>
</dbReference>